<evidence type="ECO:0000313" key="12">
    <source>
        <dbReference type="EMBL" id="KAA1398005.1"/>
    </source>
</evidence>
<dbReference type="OrthoDB" id="4035289at2"/>
<accession>A0A5M4FF78</accession>
<evidence type="ECO:0000256" key="11">
    <source>
        <dbReference type="ARBA" id="ARBA00031350"/>
    </source>
</evidence>
<dbReference type="AlphaFoldDB" id="A0A5M4FF78"/>
<evidence type="ECO:0000256" key="6">
    <source>
        <dbReference type="ARBA" id="ARBA00022603"/>
    </source>
</evidence>
<keyword evidence="7" id="KW-0808">Transferase</keyword>
<proteinExistence type="inferred from homology"/>
<keyword evidence="6" id="KW-0489">Methyltransferase</keyword>
<keyword evidence="5" id="KW-0963">Cytoplasm</keyword>
<dbReference type="Gene3D" id="3.40.50.150">
    <property type="entry name" value="Vaccinia Virus protein VP39"/>
    <property type="match status" value="1"/>
</dbReference>
<dbReference type="InterPro" id="IPR029063">
    <property type="entry name" value="SAM-dependent_MTases_sf"/>
</dbReference>
<keyword evidence="13" id="KW-1185">Reference proteome</keyword>
<evidence type="ECO:0000256" key="2">
    <source>
        <dbReference type="ARBA" id="ARBA00005369"/>
    </source>
</evidence>
<dbReference type="EC" id="2.1.1.77" evidence="3"/>
<sequence length="186" mass="20168">MDTAEVMRKVERARFLPRRQRGSAGLDQALEVGHGQTCSQPSTVADMLELLDVQPSMRVLDVGSGTGWTTALLGRLVGPGGEVIGCEIVPELVERGRENLAGEEMPWTRIEPAEQGALGRPEDGPFDRILVSAMSDSLPYELVEQLAPGGILVIPVAGSMTRVAIDAERTPEVTRHGLYRFVPLIR</sequence>
<dbReference type="InterPro" id="IPR000682">
    <property type="entry name" value="PCMT"/>
</dbReference>
<dbReference type="SUPFAM" id="SSF53335">
    <property type="entry name" value="S-adenosyl-L-methionine-dependent methyltransferases"/>
    <property type="match status" value="1"/>
</dbReference>
<dbReference type="GO" id="GO:0005737">
    <property type="term" value="C:cytoplasm"/>
    <property type="evidence" value="ECO:0007669"/>
    <property type="project" value="UniProtKB-SubCell"/>
</dbReference>
<evidence type="ECO:0000256" key="7">
    <source>
        <dbReference type="ARBA" id="ARBA00022679"/>
    </source>
</evidence>
<comment type="similarity">
    <text evidence="2">Belongs to the methyltransferase superfamily. L-isoaspartyl/D-aspartyl protein methyltransferase family.</text>
</comment>
<organism evidence="12 13">
    <name type="scientific">Aeromicrobium ginsengisoli</name>
    <dbReference type="NCBI Taxonomy" id="363867"/>
    <lineage>
        <taxon>Bacteria</taxon>
        <taxon>Bacillati</taxon>
        <taxon>Actinomycetota</taxon>
        <taxon>Actinomycetes</taxon>
        <taxon>Propionibacteriales</taxon>
        <taxon>Nocardioidaceae</taxon>
        <taxon>Aeromicrobium</taxon>
    </lineage>
</organism>
<evidence type="ECO:0000256" key="10">
    <source>
        <dbReference type="ARBA" id="ARBA00031323"/>
    </source>
</evidence>
<name>A0A5M4FF78_9ACTN</name>
<dbReference type="EMBL" id="SDPQ02000002">
    <property type="protein sequence ID" value="KAA1398005.1"/>
    <property type="molecule type" value="Genomic_DNA"/>
</dbReference>
<dbReference type="PANTHER" id="PTHR11579:SF0">
    <property type="entry name" value="PROTEIN-L-ISOASPARTATE(D-ASPARTATE) O-METHYLTRANSFERASE"/>
    <property type="match status" value="1"/>
</dbReference>
<comment type="caution">
    <text evidence="12">The sequence shown here is derived from an EMBL/GenBank/DDBJ whole genome shotgun (WGS) entry which is preliminary data.</text>
</comment>
<evidence type="ECO:0000256" key="3">
    <source>
        <dbReference type="ARBA" id="ARBA00011890"/>
    </source>
</evidence>
<evidence type="ECO:0000256" key="9">
    <source>
        <dbReference type="ARBA" id="ARBA00030757"/>
    </source>
</evidence>
<dbReference type="Proteomes" id="UP000380867">
    <property type="component" value="Unassembled WGS sequence"/>
</dbReference>
<evidence type="ECO:0000256" key="4">
    <source>
        <dbReference type="ARBA" id="ARBA00013346"/>
    </source>
</evidence>
<dbReference type="GO" id="GO:0032259">
    <property type="term" value="P:methylation"/>
    <property type="evidence" value="ECO:0007669"/>
    <property type="project" value="UniProtKB-KW"/>
</dbReference>
<comment type="subcellular location">
    <subcellularLocation>
        <location evidence="1">Cytoplasm</location>
    </subcellularLocation>
</comment>
<dbReference type="CDD" id="cd02440">
    <property type="entry name" value="AdoMet_MTases"/>
    <property type="match status" value="1"/>
</dbReference>
<dbReference type="GO" id="GO:0004719">
    <property type="term" value="F:protein-L-isoaspartate (D-aspartate) O-methyltransferase activity"/>
    <property type="evidence" value="ECO:0007669"/>
    <property type="project" value="UniProtKB-EC"/>
</dbReference>
<dbReference type="Pfam" id="PF01135">
    <property type="entry name" value="PCMT"/>
    <property type="match status" value="1"/>
</dbReference>
<keyword evidence="8" id="KW-0949">S-adenosyl-L-methionine</keyword>
<gene>
    <name evidence="12" type="ORF">ESP70_011785</name>
</gene>
<protein>
    <recommendedName>
        <fullName evidence="4">Protein-L-isoaspartate O-methyltransferase</fullName>
        <ecNumber evidence="3">2.1.1.77</ecNumber>
    </recommendedName>
    <alternativeName>
        <fullName evidence="11">L-isoaspartyl protein carboxyl methyltransferase</fullName>
    </alternativeName>
    <alternativeName>
        <fullName evidence="9">Protein L-isoaspartyl methyltransferase</fullName>
    </alternativeName>
    <alternativeName>
        <fullName evidence="10">Protein-beta-aspartate methyltransferase</fullName>
    </alternativeName>
</protein>
<evidence type="ECO:0000256" key="8">
    <source>
        <dbReference type="ARBA" id="ARBA00022691"/>
    </source>
</evidence>
<evidence type="ECO:0000256" key="5">
    <source>
        <dbReference type="ARBA" id="ARBA00022490"/>
    </source>
</evidence>
<evidence type="ECO:0000256" key="1">
    <source>
        <dbReference type="ARBA" id="ARBA00004496"/>
    </source>
</evidence>
<dbReference type="RefSeq" id="WP_149689440.1">
    <property type="nucleotide sequence ID" value="NZ_SDPQ02000002.1"/>
</dbReference>
<reference evidence="12" key="1">
    <citation type="submission" date="2019-09" db="EMBL/GenBank/DDBJ databases">
        <authorList>
            <person name="Li J."/>
        </authorList>
    </citation>
    <scope>NUCLEOTIDE SEQUENCE [LARGE SCALE GENOMIC DNA]</scope>
    <source>
        <strain evidence="12">JCM 14732</strain>
    </source>
</reference>
<dbReference type="PANTHER" id="PTHR11579">
    <property type="entry name" value="PROTEIN-L-ISOASPARTATE O-METHYLTRANSFERASE"/>
    <property type="match status" value="1"/>
</dbReference>
<evidence type="ECO:0000313" key="13">
    <source>
        <dbReference type="Proteomes" id="UP000380867"/>
    </source>
</evidence>